<name>A0ABT6FLV0_9BACT</name>
<reference evidence="2 3" key="1">
    <citation type="submission" date="2023-03" db="EMBL/GenBank/DDBJ databases">
        <title>Paludisphaera mucosa sp. nov. a novel planctomycete from northern fen.</title>
        <authorList>
            <person name="Ivanova A."/>
        </authorList>
    </citation>
    <scope>NUCLEOTIDE SEQUENCE [LARGE SCALE GENOMIC DNA]</scope>
    <source>
        <strain evidence="2 3">Pla2</strain>
    </source>
</reference>
<keyword evidence="1" id="KW-0732">Signal</keyword>
<dbReference type="Proteomes" id="UP001216907">
    <property type="component" value="Unassembled WGS sequence"/>
</dbReference>
<gene>
    <name evidence="2" type="ORF">PZE19_31680</name>
</gene>
<feature type="chain" id="PRO_5045761394" description="PEP-CTERM protein-sorting domain-containing protein" evidence="1">
    <location>
        <begin position="20"/>
        <end position="204"/>
    </location>
</feature>
<comment type="caution">
    <text evidence="2">The sequence shown here is derived from an EMBL/GenBank/DDBJ whole genome shotgun (WGS) entry which is preliminary data.</text>
</comment>
<proteinExistence type="predicted"/>
<sequence length="204" mass="21599">MSIKTFAVFQISVVTAVLAVAPAARGELIVTAHSIGGGLYEYDLTIVNRLFINPETGRSETISGLNLIGANTVFGLDASSFITAPKNVNGIPMADWDFFAPLPPVADELNYFSLTEAADIAIGGILSGYTFLSSTDPGTVDLSRLEFDVLGGESGAQLVMVPEPTAVVQATIACLVLTRFLASRRKLMTYAHSHHTPPGVPRDS</sequence>
<dbReference type="EMBL" id="JARRAG010000005">
    <property type="protein sequence ID" value="MDG3008353.1"/>
    <property type="molecule type" value="Genomic_DNA"/>
</dbReference>
<evidence type="ECO:0008006" key="4">
    <source>
        <dbReference type="Google" id="ProtNLM"/>
    </source>
</evidence>
<evidence type="ECO:0000313" key="2">
    <source>
        <dbReference type="EMBL" id="MDG3008353.1"/>
    </source>
</evidence>
<dbReference type="RefSeq" id="WP_277864678.1">
    <property type="nucleotide sequence ID" value="NZ_JARRAG010000005.1"/>
</dbReference>
<organism evidence="2 3">
    <name type="scientific">Paludisphaera mucosa</name>
    <dbReference type="NCBI Taxonomy" id="3030827"/>
    <lineage>
        <taxon>Bacteria</taxon>
        <taxon>Pseudomonadati</taxon>
        <taxon>Planctomycetota</taxon>
        <taxon>Planctomycetia</taxon>
        <taxon>Isosphaerales</taxon>
        <taxon>Isosphaeraceae</taxon>
        <taxon>Paludisphaera</taxon>
    </lineage>
</organism>
<protein>
    <recommendedName>
        <fullName evidence="4">PEP-CTERM protein-sorting domain-containing protein</fullName>
    </recommendedName>
</protein>
<feature type="signal peptide" evidence="1">
    <location>
        <begin position="1"/>
        <end position="19"/>
    </location>
</feature>
<keyword evidence="3" id="KW-1185">Reference proteome</keyword>
<evidence type="ECO:0000313" key="3">
    <source>
        <dbReference type="Proteomes" id="UP001216907"/>
    </source>
</evidence>
<accession>A0ABT6FLV0</accession>
<evidence type="ECO:0000256" key="1">
    <source>
        <dbReference type="SAM" id="SignalP"/>
    </source>
</evidence>